<protein>
    <submittedName>
        <fullName evidence="3">Unannotated protein</fullName>
    </submittedName>
</protein>
<dbReference type="Pfam" id="PF12697">
    <property type="entry name" value="Abhydrolase_6"/>
    <property type="match status" value="1"/>
</dbReference>
<evidence type="ECO:0000313" key="3">
    <source>
        <dbReference type="EMBL" id="CAB4793241.1"/>
    </source>
</evidence>
<dbReference type="Gene3D" id="3.40.50.1820">
    <property type="entry name" value="alpha/beta hydrolase"/>
    <property type="match status" value="1"/>
</dbReference>
<dbReference type="AlphaFoldDB" id="A0A6J6X7N7"/>
<feature type="compositionally biased region" description="Basic and acidic residues" evidence="1">
    <location>
        <begin position="42"/>
        <end position="51"/>
    </location>
</feature>
<proteinExistence type="predicted"/>
<sequence>MKSGLSRTSALIGAAVAATATVWAVRKAQQGESKWVEVPGDEEPRSAESPDIHFGTTQWFTTSDGVRLFVEVVEPVDRTDDCVTVVLVPGYGMDHTVFAPLVHELRDLDRIVLFDRRGHGESDAGDVASYSLDRLAQDLEEVISEFANADPVIVVAHSLGGMEVLQLAGRSPALFGSLIRGLVLVSTAASVGHQNEFVSARPIGQAVHHLAQPVATMLMMHPEISQPSSASQSLVGALADHYFFGSHSAKQSIQQTVAMLEKVSPDVLAAMVPIFESLDLRAHALALQGVEVAIVVGEQDRVTPASLSLELHELIPQATLTVVPHTGHMVMVEAPDELVAQVRNVINHVQLGDA</sequence>
<dbReference type="EMBL" id="CAFAAK010000016">
    <property type="protein sequence ID" value="CAB4793241.1"/>
    <property type="molecule type" value="Genomic_DNA"/>
</dbReference>
<evidence type="ECO:0000256" key="1">
    <source>
        <dbReference type="SAM" id="MobiDB-lite"/>
    </source>
</evidence>
<dbReference type="InterPro" id="IPR029058">
    <property type="entry name" value="AB_hydrolase_fold"/>
</dbReference>
<dbReference type="InterPro" id="IPR000073">
    <property type="entry name" value="AB_hydrolase_1"/>
</dbReference>
<dbReference type="InterPro" id="IPR050266">
    <property type="entry name" value="AB_hydrolase_sf"/>
</dbReference>
<dbReference type="SUPFAM" id="SSF53474">
    <property type="entry name" value="alpha/beta-Hydrolases"/>
    <property type="match status" value="1"/>
</dbReference>
<reference evidence="3" key="1">
    <citation type="submission" date="2020-05" db="EMBL/GenBank/DDBJ databases">
        <authorList>
            <person name="Chiriac C."/>
            <person name="Salcher M."/>
            <person name="Ghai R."/>
            <person name="Kavagutti S V."/>
        </authorList>
    </citation>
    <scope>NUCLEOTIDE SEQUENCE</scope>
</reference>
<feature type="region of interest" description="Disordered" evidence="1">
    <location>
        <begin position="33"/>
        <end position="52"/>
    </location>
</feature>
<organism evidence="3">
    <name type="scientific">freshwater metagenome</name>
    <dbReference type="NCBI Taxonomy" id="449393"/>
    <lineage>
        <taxon>unclassified sequences</taxon>
        <taxon>metagenomes</taxon>
        <taxon>ecological metagenomes</taxon>
    </lineage>
</organism>
<feature type="domain" description="AB hydrolase-1" evidence="2">
    <location>
        <begin position="85"/>
        <end position="340"/>
    </location>
</feature>
<name>A0A6J6X7N7_9ZZZZ</name>
<dbReference type="PANTHER" id="PTHR43798">
    <property type="entry name" value="MONOACYLGLYCEROL LIPASE"/>
    <property type="match status" value="1"/>
</dbReference>
<gene>
    <name evidence="3" type="ORF">UFOPK3024_00162</name>
</gene>
<accession>A0A6J6X7N7</accession>
<evidence type="ECO:0000259" key="2">
    <source>
        <dbReference type="Pfam" id="PF12697"/>
    </source>
</evidence>